<evidence type="ECO:0000313" key="3">
    <source>
        <dbReference type="Proteomes" id="UP001420932"/>
    </source>
</evidence>
<feature type="region of interest" description="Disordered" evidence="1">
    <location>
        <begin position="104"/>
        <end position="133"/>
    </location>
</feature>
<protein>
    <submittedName>
        <fullName evidence="2">Uncharacterized protein</fullName>
    </submittedName>
</protein>
<dbReference type="Pfam" id="PF14223">
    <property type="entry name" value="Retrotran_gag_2"/>
    <property type="match status" value="1"/>
</dbReference>
<name>A0AAP0LE69_9MAGN</name>
<feature type="compositionally biased region" description="Low complexity" evidence="1">
    <location>
        <begin position="115"/>
        <end position="124"/>
    </location>
</feature>
<dbReference type="PANTHER" id="PTHR35317">
    <property type="entry name" value="OS04G0629600 PROTEIN"/>
    <property type="match status" value="1"/>
</dbReference>
<comment type="caution">
    <text evidence="2">The sequence shown here is derived from an EMBL/GenBank/DDBJ whole genome shotgun (WGS) entry which is preliminary data.</text>
</comment>
<gene>
    <name evidence="2" type="ORF">Syun_001586</name>
</gene>
<sequence>MDDSEDIKKYTNRVQTIANQLKMNGGEVTDLDVNEKILRTLTMKFDYTVAAIMESGTNYETKSVEEIIGSLRAHEQGINEKSKKIKPTEQALKTTVVPKLNKKYGFKGRDKVNNNDRGQNNNQQWWDINKGRG</sequence>
<organism evidence="2 3">
    <name type="scientific">Stephania yunnanensis</name>
    <dbReference type="NCBI Taxonomy" id="152371"/>
    <lineage>
        <taxon>Eukaryota</taxon>
        <taxon>Viridiplantae</taxon>
        <taxon>Streptophyta</taxon>
        <taxon>Embryophyta</taxon>
        <taxon>Tracheophyta</taxon>
        <taxon>Spermatophyta</taxon>
        <taxon>Magnoliopsida</taxon>
        <taxon>Ranunculales</taxon>
        <taxon>Menispermaceae</taxon>
        <taxon>Menispermoideae</taxon>
        <taxon>Cissampelideae</taxon>
        <taxon>Stephania</taxon>
    </lineage>
</organism>
<evidence type="ECO:0000256" key="1">
    <source>
        <dbReference type="SAM" id="MobiDB-lite"/>
    </source>
</evidence>
<dbReference type="Proteomes" id="UP001420932">
    <property type="component" value="Unassembled WGS sequence"/>
</dbReference>
<reference evidence="2 3" key="1">
    <citation type="submission" date="2024-01" db="EMBL/GenBank/DDBJ databases">
        <title>Genome assemblies of Stephania.</title>
        <authorList>
            <person name="Yang L."/>
        </authorList>
    </citation>
    <scope>NUCLEOTIDE SEQUENCE [LARGE SCALE GENOMIC DNA]</scope>
    <source>
        <strain evidence="2">YNDBR</strain>
        <tissue evidence="2">Leaf</tissue>
    </source>
</reference>
<evidence type="ECO:0000313" key="2">
    <source>
        <dbReference type="EMBL" id="KAK9169446.1"/>
    </source>
</evidence>
<dbReference type="PANTHER" id="PTHR35317:SF28">
    <property type="entry name" value="ZINC FINGER, CCHC-TYPE, RIBONUCLEASE H-LIKE DOMAIN, GAG-PRE-INTEGRASE DOMAIN PROTEIN-RELATED"/>
    <property type="match status" value="1"/>
</dbReference>
<dbReference type="AlphaFoldDB" id="A0AAP0LE69"/>
<proteinExistence type="predicted"/>
<dbReference type="EMBL" id="JBBNAF010000001">
    <property type="protein sequence ID" value="KAK9169446.1"/>
    <property type="molecule type" value="Genomic_DNA"/>
</dbReference>
<keyword evidence="3" id="KW-1185">Reference proteome</keyword>
<accession>A0AAP0LE69</accession>